<dbReference type="PANTHER" id="PTHR46599:SF3">
    <property type="entry name" value="PIGGYBAC TRANSPOSABLE ELEMENT-DERIVED PROTEIN 4"/>
    <property type="match status" value="1"/>
</dbReference>
<dbReference type="PANTHER" id="PTHR46599">
    <property type="entry name" value="PIGGYBAC TRANSPOSABLE ELEMENT-DERIVED PROTEIN 4"/>
    <property type="match status" value="1"/>
</dbReference>
<reference evidence="2" key="1">
    <citation type="submission" date="2019-08" db="EMBL/GenBank/DDBJ databases">
        <title>The genome of the North American firefly Photinus pyralis.</title>
        <authorList>
            <consortium name="Photinus pyralis genome working group"/>
            <person name="Fallon T.R."/>
            <person name="Sander Lower S.E."/>
            <person name="Weng J.-K."/>
        </authorList>
    </citation>
    <scope>NUCLEOTIDE SEQUENCE</scope>
    <source>
        <strain evidence="2">TRF0915ILg1</strain>
        <tissue evidence="2">Whole body</tissue>
    </source>
</reference>
<comment type="caution">
    <text evidence="2">The sequence shown here is derived from an EMBL/GenBank/DDBJ whole genome shotgun (WGS) entry which is preliminary data.</text>
</comment>
<feature type="non-terminal residue" evidence="2">
    <location>
        <position position="1"/>
    </location>
</feature>
<dbReference type="EMBL" id="VTPC01001076">
    <property type="protein sequence ID" value="KAF2903233.1"/>
    <property type="molecule type" value="Genomic_DNA"/>
</dbReference>
<gene>
    <name evidence="2" type="ORF">ILUMI_02947</name>
</gene>
<sequence>VASPVVPMPFEKPHGPSIPDNVEHPHEVFLTLFTEDIVDNIVFQTNLYATQQDHLHPQLKTKWERVIRDLTISLIGKHYRVFFDNYFSLVSLMAYPQENKIYGCGTVRTNRKFLPSDISEDKILRRGETDWRQATSKILCTKWKGQRCISSLSNYHNPDELSNVNKRQKDGF</sequence>
<keyword evidence="3" id="KW-1185">Reference proteome</keyword>
<protein>
    <recommendedName>
        <fullName evidence="1">PiggyBac transposable element-derived protein domain-containing protein</fullName>
    </recommendedName>
</protein>
<organism evidence="2 3">
    <name type="scientific">Ignelater luminosus</name>
    <name type="common">Cucubano</name>
    <name type="synonym">Pyrophorus luminosus</name>
    <dbReference type="NCBI Taxonomy" id="2038154"/>
    <lineage>
        <taxon>Eukaryota</taxon>
        <taxon>Metazoa</taxon>
        <taxon>Ecdysozoa</taxon>
        <taxon>Arthropoda</taxon>
        <taxon>Hexapoda</taxon>
        <taxon>Insecta</taxon>
        <taxon>Pterygota</taxon>
        <taxon>Neoptera</taxon>
        <taxon>Endopterygota</taxon>
        <taxon>Coleoptera</taxon>
        <taxon>Polyphaga</taxon>
        <taxon>Elateriformia</taxon>
        <taxon>Elateroidea</taxon>
        <taxon>Elateridae</taxon>
        <taxon>Agrypninae</taxon>
        <taxon>Pyrophorini</taxon>
        <taxon>Ignelater</taxon>
    </lineage>
</organism>
<dbReference type="Pfam" id="PF13843">
    <property type="entry name" value="DDE_Tnp_1_7"/>
    <property type="match status" value="1"/>
</dbReference>
<evidence type="ECO:0000259" key="1">
    <source>
        <dbReference type="Pfam" id="PF13843"/>
    </source>
</evidence>
<dbReference type="OrthoDB" id="6784235at2759"/>
<dbReference type="Proteomes" id="UP000801492">
    <property type="component" value="Unassembled WGS sequence"/>
</dbReference>
<name>A0A8K0DBW1_IGNLU</name>
<evidence type="ECO:0000313" key="2">
    <source>
        <dbReference type="EMBL" id="KAF2903233.1"/>
    </source>
</evidence>
<evidence type="ECO:0000313" key="3">
    <source>
        <dbReference type="Proteomes" id="UP000801492"/>
    </source>
</evidence>
<dbReference type="InterPro" id="IPR029526">
    <property type="entry name" value="PGBD"/>
</dbReference>
<feature type="domain" description="PiggyBac transposable element-derived protein" evidence="1">
    <location>
        <begin position="54"/>
        <end position="168"/>
    </location>
</feature>
<proteinExistence type="predicted"/>
<dbReference type="AlphaFoldDB" id="A0A8K0DBW1"/>
<accession>A0A8K0DBW1</accession>